<sequence length="339" mass="39340">MSDKIKLLLFPDPSNNFMTPFMNKFLDMIVVYTHILSTTLPNQKYYIAQCDYINKELKYVDLRTLLASAFFSIPCYGEFVKIINDQTYLETYINTKFGETFRKDLREFKPIDIDNEEEDEDADIPMLILNGNSVYYRYRDASCKTGELDAIINDLNIDHTEMDEQIINQSNLPFQLMTNIETIRHYEQLNCNHSCDLNNKIIDTDRRIEICGNSACGCEGCEKANKKTIGPDFTEPNTYAKFITFLQCICDFNKYKIEKEIDEALYVGTGTDKYRILCNYTKIPSGFNHAGTYLWHIDETVYGNGSMVTNHMMDQMEITLDISDDKLMITTTCQNIEVF</sequence>
<proteinExistence type="predicted"/>
<protein>
    <submittedName>
        <fullName evidence="1">Uncharacterized protein</fullName>
    </submittedName>
</protein>
<gene>
    <name evidence="1" type="ORF">Edafosvirus5_9</name>
</gene>
<organism evidence="1">
    <name type="scientific">Edafosvirus sp</name>
    <dbReference type="NCBI Taxonomy" id="2487765"/>
    <lineage>
        <taxon>Viruses</taxon>
        <taxon>Varidnaviria</taxon>
        <taxon>Bamfordvirae</taxon>
        <taxon>Nucleocytoviricota</taxon>
        <taxon>Megaviricetes</taxon>
        <taxon>Imitervirales</taxon>
        <taxon>Mimiviridae</taxon>
        <taxon>Klosneuvirinae</taxon>
    </lineage>
</organism>
<name>A0A3G4ZVS1_9VIRU</name>
<accession>A0A3G4ZVS1</accession>
<dbReference type="EMBL" id="MK072070">
    <property type="protein sequence ID" value="AYV78091.1"/>
    <property type="molecule type" value="Genomic_DNA"/>
</dbReference>
<reference evidence="1" key="1">
    <citation type="submission" date="2018-10" db="EMBL/GenBank/DDBJ databases">
        <title>Hidden diversity of soil giant viruses.</title>
        <authorList>
            <person name="Schulz F."/>
            <person name="Alteio L."/>
            <person name="Goudeau D."/>
            <person name="Ryan E.M."/>
            <person name="Malmstrom R.R."/>
            <person name="Blanchard J."/>
            <person name="Woyke T."/>
        </authorList>
    </citation>
    <scope>NUCLEOTIDE SEQUENCE</scope>
    <source>
        <strain evidence="1">EDV1</strain>
    </source>
</reference>
<evidence type="ECO:0000313" key="1">
    <source>
        <dbReference type="EMBL" id="AYV78091.1"/>
    </source>
</evidence>